<dbReference type="Gene3D" id="3.30.70.120">
    <property type="match status" value="1"/>
</dbReference>
<dbReference type="InterPro" id="IPR002678">
    <property type="entry name" value="DUF34/NIF3"/>
</dbReference>
<dbReference type="InterPro" id="IPR017221">
    <property type="entry name" value="DUF34/NIF3_bac"/>
</dbReference>
<evidence type="ECO:0000313" key="5">
    <source>
        <dbReference type="EMBL" id="XAF70185.1"/>
    </source>
</evidence>
<dbReference type="SUPFAM" id="SSF102705">
    <property type="entry name" value="NIF3 (NGG1p interacting factor 3)-like"/>
    <property type="match status" value="1"/>
</dbReference>
<keyword evidence="6" id="KW-1185">Reference proteome</keyword>
<dbReference type="InterPro" id="IPR015867">
    <property type="entry name" value="N-reg_PII/ATP_PRibTrfase_C"/>
</dbReference>
<comment type="similarity">
    <text evidence="1 4">Belongs to the GTP cyclohydrolase I type 2/NIF3 family.</text>
</comment>
<dbReference type="PIRSF" id="PIRSF037489">
    <property type="entry name" value="UCP037489_NIF3_YqfO"/>
    <property type="match status" value="1"/>
</dbReference>
<dbReference type="InterPro" id="IPR036069">
    <property type="entry name" value="DUF34/NIF3_sf"/>
</dbReference>
<dbReference type="NCBIfam" id="TIGR00486">
    <property type="entry name" value="YbgI_SA1388"/>
    <property type="match status" value="1"/>
</dbReference>
<evidence type="ECO:0000313" key="6">
    <source>
        <dbReference type="Proteomes" id="UP001436297"/>
    </source>
</evidence>
<dbReference type="EMBL" id="CP128355">
    <property type="protein sequence ID" value="XAF70185.1"/>
    <property type="molecule type" value="Genomic_DNA"/>
</dbReference>
<keyword evidence="3 4" id="KW-0479">Metal-binding</keyword>
<accession>A0ABZ3EBN4</accession>
<sequence length="367" mass="41481">MKINQLLNIINTHVPLNTAESWDNVGLLIGDNDSEITGILTGLDCTEEVVDEAISKKCNTIICHHPLIFKGVKQIVEQDGYGAIIRKLIEHQINLIALHTNLDVYPSGVNAMLANHLKLQQQRILNPETIHYYKVHVFIPQTHLETFKNNLSQHGLAQEGEYEYCFFESSGTGQFKPVGNAQPYLGDVGKIEHVEEYKVEFMINKHQRQTAQQLVEKYHPYETPVYDFIKMEKTADYGLGMIGELEESMSVQEFVDHAKDALKMPSVRFVGDNKQQIKKVAIIGGSGIGFEYQAAQQGADIFVTGDIKHHDALDAKIAGVNLLDINHYSEYVMKQGLKDLLYLWLDGEDSSLNIIESELNTDPFEYM</sequence>
<evidence type="ECO:0000256" key="4">
    <source>
        <dbReference type="PIRNR" id="PIRNR037489"/>
    </source>
</evidence>
<name>A0ABZ3EBN4_9STAP</name>
<dbReference type="PANTHER" id="PTHR13799:SF14">
    <property type="entry name" value="GTP CYCLOHYDROLASE 1 TYPE 2 HOMOLOG"/>
    <property type="match status" value="1"/>
</dbReference>
<dbReference type="RefSeq" id="WP_251520604.1">
    <property type="nucleotide sequence ID" value="NZ_CP128355.1"/>
</dbReference>
<dbReference type="Gene3D" id="3.40.1390.30">
    <property type="entry name" value="NIF3 (NGG1p interacting factor 3)-like"/>
    <property type="match status" value="1"/>
</dbReference>
<evidence type="ECO:0000256" key="3">
    <source>
        <dbReference type="ARBA" id="ARBA00022723"/>
    </source>
</evidence>
<proteinExistence type="inferred from homology"/>
<dbReference type="PANTHER" id="PTHR13799">
    <property type="entry name" value="NGG1 INTERACTING FACTOR 3"/>
    <property type="match status" value="1"/>
</dbReference>
<protein>
    <recommendedName>
        <fullName evidence="2 4">GTP cyclohydrolase 1 type 2 homolog</fullName>
    </recommendedName>
</protein>
<gene>
    <name evidence="5" type="ORF">QQM35_08925</name>
</gene>
<organism evidence="5 6">
    <name type="scientific">Staphylococcus hsinchuensis</name>
    <dbReference type="NCBI Taxonomy" id="3051183"/>
    <lineage>
        <taxon>Bacteria</taxon>
        <taxon>Bacillati</taxon>
        <taxon>Bacillota</taxon>
        <taxon>Bacilli</taxon>
        <taxon>Bacillales</taxon>
        <taxon>Staphylococcaceae</taxon>
        <taxon>Staphylococcus</taxon>
    </lineage>
</organism>
<dbReference type="Pfam" id="PF01784">
    <property type="entry name" value="DUF34_NIF3"/>
    <property type="match status" value="1"/>
</dbReference>
<evidence type="ECO:0000256" key="1">
    <source>
        <dbReference type="ARBA" id="ARBA00006964"/>
    </source>
</evidence>
<dbReference type="Proteomes" id="UP001436297">
    <property type="component" value="Chromosome"/>
</dbReference>
<evidence type="ECO:0000256" key="2">
    <source>
        <dbReference type="ARBA" id="ARBA00022112"/>
    </source>
</evidence>
<reference evidence="5 6" key="1">
    <citation type="journal article" date="2024" name="Pathogens">
        <title>Staphylococcus hsinchuensis sp. nov., Isolated from Soymilk.</title>
        <authorList>
            <person name="Wang Y.T."/>
            <person name="Lin Y.C."/>
            <person name="Hsieh Y.H."/>
            <person name="Lin Y.T."/>
            <person name="Hamada M."/>
            <person name="Chen C.C."/>
            <person name="Liou J.S."/>
            <person name="Lee A.Y."/>
            <person name="Zhang W.L."/>
            <person name="Chen Y.T."/>
            <person name="Huang C.H."/>
        </authorList>
    </citation>
    <scope>NUCLEOTIDE SEQUENCE [LARGE SCALE GENOMIC DNA]</scope>
    <source>
        <strain evidence="5 6">H164</strain>
    </source>
</reference>